<comment type="similarity">
    <text evidence="1">Belongs to the short-chain dehydrogenases/reductases (SDR) family.</text>
</comment>
<dbReference type="FunFam" id="3.40.50.720:FF:000084">
    <property type="entry name" value="Short-chain dehydrogenase reductase"/>
    <property type="match status" value="1"/>
</dbReference>
<organism evidence="3 4">
    <name type="scientific">Gibbsiella quercinecans</name>
    <dbReference type="NCBI Taxonomy" id="929813"/>
    <lineage>
        <taxon>Bacteria</taxon>
        <taxon>Pseudomonadati</taxon>
        <taxon>Pseudomonadota</taxon>
        <taxon>Gammaproteobacteria</taxon>
        <taxon>Enterobacterales</taxon>
        <taxon>Yersiniaceae</taxon>
        <taxon>Gibbsiella</taxon>
    </lineage>
</organism>
<dbReference type="InterPro" id="IPR057326">
    <property type="entry name" value="KR_dom"/>
</dbReference>
<keyword evidence="4" id="KW-1185">Reference proteome</keyword>
<dbReference type="KEGG" id="gqu:AWC35_22675"/>
<dbReference type="PANTHER" id="PTHR42760">
    <property type="entry name" value="SHORT-CHAIN DEHYDROGENASES/REDUCTASES FAMILY MEMBER"/>
    <property type="match status" value="1"/>
</dbReference>
<dbReference type="PRINTS" id="PR00081">
    <property type="entry name" value="GDHRDH"/>
</dbReference>
<dbReference type="PROSITE" id="PS00061">
    <property type="entry name" value="ADH_SHORT"/>
    <property type="match status" value="1"/>
</dbReference>
<sequence length="260" mass="27101">MQNATLPPGLAPFSLQGKRALVTGATRGIGQALAIGLAQAGAQVIVAGRQRAALQAVAQQLNNWGEHPQMVQLDVQDPASIRAAFASLADKPLDILINNAGIEQVRPSLEVDEALWDNILNTNLKGAFFCAQAAARLMMAQGSGSIINLCSLTTAVGVPGATAYGASKSGLAGMTRALASEWAPHGIRVNGIGPGYFQTAMTEVFYQDSEWCNAMQSKIPIGRFGELQDLTGAAIFLASPAAAYITGQILYVDGGYLASI</sequence>
<evidence type="ECO:0000256" key="1">
    <source>
        <dbReference type="ARBA" id="ARBA00006484"/>
    </source>
</evidence>
<dbReference type="OrthoDB" id="286404at2"/>
<dbReference type="InterPro" id="IPR020904">
    <property type="entry name" value="Sc_DH/Rdtase_CS"/>
</dbReference>
<evidence type="ECO:0000313" key="4">
    <source>
        <dbReference type="Proteomes" id="UP000217182"/>
    </source>
</evidence>
<protein>
    <submittedName>
        <fullName evidence="3">2-deoxy-D-gluconate 3-dehydrogenase</fullName>
    </submittedName>
</protein>
<dbReference type="GO" id="GO:0016616">
    <property type="term" value="F:oxidoreductase activity, acting on the CH-OH group of donors, NAD or NADP as acceptor"/>
    <property type="evidence" value="ECO:0007669"/>
    <property type="project" value="UniProtKB-ARBA"/>
</dbReference>
<reference evidence="3 4" key="1">
    <citation type="submission" date="2016-01" db="EMBL/GenBank/DDBJ databases">
        <authorList>
            <person name="Oliw E.H."/>
        </authorList>
    </citation>
    <scope>NUCLEOTIDE SEQUENCE [LARGE SCALE GENOMIC DNA]</scope>
    <source>
        <strain evidence="3 4">FRB97</strain>
    </source>
</reference>
<dbReference type="Pfam" id="PF13561">
    <property type="entry name" value="adh_short_C2"/>
    <property type="match status" value="1"/>
</dbReference>
<dbReference type="InterPro" id="IPR036291">
    <property type="entry name" value="NAD(P)-bd_dom_sf"/>
</dbReference>
<dbReference type="InterPro" id="IPR002347">
    <property type="entry name" value="SDR_fam"/>
</dbReference>
<dbReference type="SMART" id="SM00822">
    <property type="entry name" value="PKS_KR"/>
    <property type="match status" value="1"/>
</dbReference>
<proteinExistence type="inferred from homology"/>
<dbReference type="EMBL" id="CP014136">
    <property type="protein sequence ID" value="ATA21911.1"/>
    <property type="molecule type" value="Genomic_DNA"/>
</dbReference>
<dbReference type="NCBIfam" id="NF005559">
    <property type="entry name" value="PRK07231.1"/>
    <property type="match status" value="1"/>
</dbReference>
<dbReference type="PRINTS" id="PR00080">
    <property type="entry name" value="SDRFAMILY"/>
</dbReference>
<gene>
    <name evidence="3" type="ORF">AWC35_22675</name>
</gene>
<dbReference type="RefSeq" id="WP_095848497.1">
    <property type="nucleotide sequence ID" value="NZ_CP014136.1"/>
</dbReference>
<name>A0A250B716_9GAMM</name>
<dbReference type="Proteomes" id="UP000217182">
    <property type="component" value="Chromosome"/>
</dbReference>
<feature type="domain" description="Ketoreductase" evidence="2">
    <location>
        <begin position="18"/>
        <end position="195"/>
    </location>
</feature>
<dbReference type="Gene3D" id="3.40.50.720">
    <property type="entry name" value="NAD(P)-binding Rossmann-like Domain"/>
    <property type="match status" value="1"/>
</dbReference>
<dbReference type="SUPFAM" id="SSF51735">
    <property type="entry name" value="NAD(P)-binding Rossmann-fold domains"/>
    <property type="match status" value="1"/>
</dbReference>
<dbReference type="AlphaFoldDB" id="A0A250B716"/>
<evidence type="ECO:0000313" key="3">
    <source>
        <dbReference type="EMBL" id="ATA21911.1"/>
    </source>
</evidence>
<accession>A0A250B716</accession>
<evidence type="ECO:0000259" key="2">
    <source>
        <dbReference type="SMART" id="SM00822"/>
    </source>
</evidence>